<dbReference type="GO" id="GO:0005886">
    <property type="term" value="C:plasma membrane"/>
    <property type="evidence" value="ECO:0007669"/>
    <property type="project" value="UniProtKB-SubCell"/>
</dbReference>
<dbReference type="PANTHER" id="PTHR43386">
    <property type="entry name" value="OLIGOPEPTIDE TRANSPORT SYSTEM PERMEASE PROTEIN APPC"/>
    <property type="match status" value="1"/>
</dbReference>
<keyword evidence="3" id="KW-1003">Cell membrane</keyword>
<gene>
    <name evidence="9" type="ORF">ACFQGB_07740</name>
</gene>
<organism evidence="9 10">
    <name type="scientific">Halorubellus litoreus</name>
    <dbReference type="NCBI Taxonomy" id="755308"/>
    <lineage>
        <taxon>Archaea</taxon>
        <taxon>Methanobacteriati</taxon>
        <taxon>Methanobacteriota</taxon>
        <taxon>Stenosarchaea group</taxon>
        <taxon>Halobacteria</taxon>
        <taxon>Halobacteriales</taxon>
        <taxon>Halorubellaceae</taxon>
        <taxon>Halorubellus</taxon>
    </lineage>
</organism>
<evidence type="ECO:0000256" key="1">
    <source>
        <dbReference type="ARBA" id="ARBA00004651"/>
    </source>
</evidence>
<keyword evidence="5 7" id="KW-1133">Transmembrane helix</keyword>
<feature type="domain" description="ABC transmembrane type-1" evidence="8">
    <location>
        <begin position="192"/>
        <end position="379"/>
    </location>
</feature>
<evidence type="ECO:0000256" key="4">
    <source>
        <dbReference type="ARBA" id="ARBA00022692"/>
    </source>
</evidence>
<dbReference type="PANTHER" id="PTHR43386:SF1">
    <property type="entry name" value="D,D-DIPEPTIDE TRANSPORT SYSTEM PERMEASE PROTEIN DDPC-RELATED"/>
    <property type="match status" value="1"/>
</dbReference>
<dbReference type="InterPro" id="IPR000515">
    <property type="entry name" value="MetI-like"/>
</dbReference>
<sequence>MSADDSTPTRFEDIDWNDVERTSRLNLSAKTSGMVVTTLVLAAIFLYDYFAVPKGEATFEAIGWAYQVTQLDYMFALTILLLFFFGVVPIFENPHLSRYYWERFKENRPAILSLGFLIVTFVVGVFGPLVVPKPELTLFAKFQPPVYTSVPKSAVIECTGRVSDGMCHGTWKYPLGTTDGGKDIVKIIVYGMQISMKIGLMSAFIVTIIGSLVGTVAAYSGGLVDEFLMRYVDIQQTFPSFLLFLLLTYQFGASLILFIGIFGFFSWGNTARYVRSNALQKTEEEYIKSAKATGGSTWLIIRRHLIPNTASSIITDLSLLIPSFILFEAAFAFLGLGADVPSLGSAIASGRASLSFAWWISTIPGVFLFLIILAFNYLGDALLDALNPQAETEGE</sequence>
<evidence type="ECO:0000313" key="9">
    <source>
        <dbReference type="EMBL" id="MFC6952755.1"/>
    </source>
</evidence>
<dbReference type="InterPro" id="IPR050366">
    <property type="entry name" value="BP-dependent_transpt_permease"/>
</dbReference>
<evidence type="ECO:0000256" key="2">
    <source>
        <dbReference type="ARBA" id="ARBA00022448"/>
    </source>
</evidence>
<feature type="transmembrane region" description="Helical" evidence="7">
    <location>
        <begin position="73"/>
        <end position="91"/>
    </location>
</feature>
<reference evidence="9 10" key="1">
    <citation type="journal article" date="2019" name="Int. J. Syst. Evol. Microbiol.">
        <title>The Global Catalogue of Microorganisms (GCM) 10K type strain sequencing project: providing services to taxonomists for standard genome sequencing and annotation.</title>
        <authorList>
            <consortium name="The Broad Institute Genomics Platform"/>
            <consortium name="The Broad Institute Genome Sequencing Center for Infectious Disease"/>
            <person name="Wu L."/>
            <person name="Ma J."/>
        </authorList>
    </citation>
    <scope>NUCLEOTIDE SEQUENCE [LARGE SCALE GENOMIC DNA]</scope>
    <source>
        <strain evidence="9 10">GX26</strain>
    </source>
</reference>
<feature type="transmembrane region" description="Helical" evidence="7">
    <location>
        <begin position="111"/>
        <end position="131"/>
    </location>
</feature>
<keyword evidence="6 7" id="KW-0472">Membrane</keyword>
<feature type="transmembrane region" description="Helical" evidence="7">
    <location>
        <begin position="313"/>
        <end position="336"/>
    </location>
</feature>
<feature type="transmembrane region" description="Helical" evidence="7">
    <location>
        <begin position="356"/>
        <end position="378"/>
    </location>
</feature>
<dbReference type="EMBL" id="JBHSXN010000002">
    <property type="protein sequence ID" value="MFC6952755.1"/>
    <property type="molecule type" value="Genomic_DNA"/>
</dbReference>
<feature type="transmembrane region" description="Helical" evidence="7">
    <location>
        <begin position="241"/>
        <end position="265"/>
    </location>
</feature>
<evidence type="ECO:0000256" key="7">
    <source>
        <dbReference type="RuleBase" id="RU363032"/>
    </source>
</evidence>
<keyword evidence="4 7" id="KW-0812">Transmembrane</keyword>
<comment type="similarity">
    <text evidence="7">Belongs to the binding-protein-dependent transport system permease family.</text>
</comment>
<feature type="transmembrane region" description="Helical" evidence="7">
    <location>
        <begin position="33"/>
        <end position="52"/>
    </location>
</feature>
<dbReference type="RefSeq" id="WP_336349742.1">
    <property type="nucleotide sequence ID" value="NZ_JAZAQL010000002.1"/>
</dbReference>
<dbReference type="AlphaFoldDB" id="A0ABD5VBM5"/>
<evidence type="ECO:0000259" key="8">
    <source>
        <dbReference type="PROSITE" id="PS50928"/>
    </source>
</evidence>
<dbReference type="PROSITE" id="PS50928">
    <property type="entry name" value="ABC_TM1"/>
    <property type="match status" value="1"/>
</dbReference>
<accession>A0ABD5VBM5</accession>
<name>A0ABD5VBM5_9EURY</name>
<evidence type="ECO:0000256" key="6">
    <source>
        <dbReference type="ARBA" id="ARBA00023136"/>
    </source>
</evidence>
<comment type="caution">
    <text evidence="9">The sequence shown here is derived from an EMBL/GenBank/DDBJ whole genome shotgun (WGS) entry which is preliminary data.</text>
</comment>
<keyword evidence="2 7" id="KW-0813">Transport</keyword>
<keyword evidence="10" id="KW-1185">Reference proteome</keyword>
<dbReference type="Pfam" id="PF00528">
    <property type="entry name" value="BPD_transp_1"/>
    <property type="match status" value="1"/>
</dbReference>
<proteinExistence type="inferred from homology"/>
<protein>
    <submittedName>
        <fullName evidence="9">ABC transporter permease</fullName>
    </submittedName>
</protein>
<evidence type="ECO:0000256" key="5">
    <source>
        <dbReference type="ARBA" id="ARBA00022989"/>
    </source>
</evidence>
<feature type="transmembrane region" description="Helical" evidence="7">
    <location>
        <begin position="198"/>
        <end position="221"/>
    </location>
</feature>
<evidence type="ECO:0000256" key="3">
    <source>
        <dbReference type="ARBA" id="ARBA00022475"/>
    </source>
</evidence>
<dbReference type="CDD" id="cd06261">
    <property type="entry name" value="TM_PBP2"/>
    <property type="match status" value="1"/>
</dbReference>
<dbReference type="SUPFAM" id="SSF161098">
    <property type="entry name" value="MetI-like"/>
    <property type="match status" value="1"/>
</dbReference>
<dbReference type="Proteomes" id="UP001596395">
    <property type="component" value="Unassembled WGS sequence"/>
</dbReference>
<evidence type="ECO:0000313" key="10">
    <source>
        <dbReference type="Proteomes" id="UP001596395"/>
    </source>
</evidence>
<comment type="subcellular location">
    <subcellularLocation>
        <location evidence="1 7">Cell membrane</location>
        <topology evidence="1 7">Multi-pass membrane protein</topology>
    </subcellularLocation>
</comment>
<dbReference type="Pfam" id="PF12911">
    <property type="entry name" value="OppC_N"/>
    <property type="match status" value="1"/>
</dbReference>
<dbReference type="Gene3D" id="1.10.3720.10">
    <property type="entry name" value="MetI-like"/>
    <property type="match status" value="1"/>
</dbReference>
<dbReference type="InterPro" id="IPR035906">
    <property type="entry name" value="MetI-like_sf"/>
</dbReference>
<dbReference type="InterPro" id="IPR025966">
    <property type="entry name" value="OppC_N"/>
</dbReference>